<accession>A0A8S5RYX1</accession>
<sequence>MNEFLSWLAANRLSSWYFLTLENIFYYKDGFKIEEFCDYLKKVNPIEENPFQLQCDNNTWLATEETILRPRIPIDWCSISDDWDRFRKTL</sequence>
<protein>
    <submittedName>
        <fullName evidence="1">Uncharacterized protein</fullName>
    </submittedName>
</protein>
<organism evidence="1">
    <name type="scientific">Myoviridae sp. ctNQV2</name>
    <dbReference type="NCBI Taxonomy" id="2827683"/>
    <lineage>
        <taxon>Viruses</taxon>
        <taxon>Duplodnaviria</taxon>
        <taxon>Heunggongvirae</taxon>
        <taxon>Uroviricota</taxon>
        <taxon>Caudoviricetes</taxon>
    </lineage>
</organism>
<evidence type="ECO:0000313" key="1">
    <source>
        <dbReference type="EMBL" id="DAF43966.1"/>
    </source>
</evidence>
<name>A0A8S5RYX1_9CAUD</name>
<proteinExistence type="predicted"/>
<reference evidence="1" key="1">
    <citation type="journal article" date="2021" name="Proc. Natl. Acad. Sci. U.S.A.">
        <title>A Catalog of Tens of Thousands of Viruses from Human Metagenomes Reveals Hidden Associations with Chronic Diseases.</title>
        <authorList>
            <person name="Tisza M.J."/>
            <person name="Buck C.B."/>
        </authorList>
    </citation>
    <scope>NUCLEOTIDE SEQUENCE</scope>
    <source>
        <strain evidence="1">CtNQV2</strain>
    </source>
</reference>
<dbReference type="EMBL" id="BK032510">
    <property type="protein sequence ID" value="DAF43966.1"/>
    <property type="molecule type" value="Genomic_DNA"/>
</dbReference>